<evidence type="ECO:0000313" key="2">
    <source>
        <dbReference type="Proteomes" id="UP000463700"/>
    </source>
</evidence>
<dbReference type="AlphaFoldDB" id="A0A6N6W2Y9"/>
<sequence>MVKSGRPELDVIVNVTGVLLNFARMGFGYSKKSFGNKKVPQNWHQFWDIKAFPGPRSLSSMAPGGAPLEVALIAEGVPFENFRRGEL</sequence>
<organism evidence="1 2">
    <name type="scientific">Paraburkholderia madseniana</name>
    <dbReference type="NCBI Taxonomy" id="2599607"/>
    <lineage>
        <taxon>Bacteria</taxon>
        <taxon>Pseudomonadati</taxon>
        <taxon>Pseudomonadota</taxon>
        <taxon>Betaproteobacteria</taxon>
        <taxon>Burkholderiales</taxon>
        <taxon>Burkholderiaceae</taxon>
        <taxon>Paraburkholderia</taxon>
    </lineage>
</organism>
<name>A0A6N6W2Y9_9BURK</name>
<reference evidence="1 2" key="1">
    <citation type="journal article" date="2020" name="Int. J. Syst. Evol. Microbiol.">
        <title>Paraburkholderia madseniana sp. nov., a phenolic acid-degrading bacterium isolated from acidic forest soil.</title>
        <authorList>
            <person name="Wilhelm R.C."/>
            <person name="Murphy S.J.L."/>
            <person name="Feriancek N.M."/>
            <person name="Karasz D.C."/>
            <person name="DeRito C.M."/>
            <person name="Newman J.D."/>
            <person name="Buckley D.H."/>
        </authorList>
    </citation>
    <scope>NUCLEOTIDE SEQUENCE [LARGE SCALE GENOMIC DNA]</scope>
    <source>
        <strain evidence="1 2">RP11</strain>
    </source>
</reference>
<accession>A0A6N6W2Y9</accession>
<dbReference type="SUPFAM" id="SSF53850">
    <property type="entry name" value="Periplasmic binding protein-like II"/>
    <property type="match status" value="1"/>
</dbReference>
<comment type="caution">
    <text evidence="1">The sequence shown here is derived from an EMBL/GenBank/DDBJ whole genome shotgun (WGS) entry which is preliminary data.</text>
</comment>
<dbReference type="Proteomes" id="UP000463700">
    <property type="component" value="Unassembled WGS sequence"/>
</dbReference>
<gene>
    <name evidence="1" type="ORF">FSO04_40775</name>
</gene>
<protein>
    <submittedName>
        <fullName evidence="1">Uncharacterized protein</fullName>
    </submittedName>
</protein>
<dbReference type="RefSeq" id="WP_154567059.1">
    <property type="nucleotide sequence ID" value="NZ_VOSW01000138.1"/>
</dbReference>
<dbReference type="Gene3D" id="3.40.190.10">
    <property type="entry name" value="Periplasmic binding protein-like II"/>
    <property type="match status" value="2"/>
</dbReference>
<dbReference type="EMBL" id="VOSW01000138">
    <property type="protein sequence ID" value="KAE8754228.1"/>
    <property type="molecule type" value="Genomic_DNA"/>
</dbReference>
<evidence type="ECO:0000313" key="1">
    <source>
        <dbReference type="EMBL" id="KAE8754228.1"/>
    </source>
</evidence>
<proteinExistence type="predicted"/>